<dbReference type="Pfam" id="PF02753">
    <property type="entry name" value="PapD_C"/>
    <property type="match status" value="1"/>
</dbReference>
<reference evidence="9 10" key="1">
    <citation type="journal article" date="2019" name="Nat. Med.">
        <title>A library of human gut bacterial isolates paired with longitudinal multiomics data enables mechanistic microbiome research.</title>
        <authorList>
            <person name="Poyet M."/>
            <person name="Groussin M."/>
            <person name="Gibbons S.M."/>
            <person name="Avila-Pacheco J."/>
            <person name="Jiang X."/>
            <person name="Kearney S.M."/>
            <person name="Perrotta A.R."/>
            <person name="Berdy B."/>
            <person name="Zhao S."/>
            <person name="Lieberman T.D."/>
            <person name="Swanson P.K."/>
            <person name="Smith M."/>
            <person name="Roesemann S."/>
            <person name="Alexander J.E."/>
            <person name="Rich S.A."/>
            <person name="Livny J."/>
            <person name="Vlamakis H."/>
            <person name="Clish C."/>
            <person name="Bullock K."/>
            <person name="Deik A."/>
            <person name="Scott J."/>
            <person name="Pierce K.A."/>
            <person name="Xavier R.J."/>
            <person name="Alm E.J."/>
        </authorList>
    </citation>
    <scope>NUCLEOTIDE SEQUENCE [LARGE SCALE GENOMIC DNA]</scope>
    <source>
        <strain evidence="9 10">BIOML-A112</strain>
    </source>
</reference>
<dbReference type="PANTHER" id="PTHR30251">
    <property type="entry name" value="PILUS ASSEMBLY CHAPERONE"/>
    <property type="match status" value="1"/>
</dbReference>
<dbReference type="Gene3D" id="2.60.40.10">
    <property type="entry name" value="Immunoglobulins"/>
    <property type="match status" value="2"/>
</dbReference>
<comment type="subcellular location">
    <subcellularLocation>
        <location evidence="1">Periplasm</location>
    </subcellularLocation>
</comment>
<evidence type="ECO:0000256" key="6">
    <source>
        <dbReference type="ARBA" id="ARBA00023319"/>
    </source>
</evidence>
<dbReference type="InterPro" id="IPR036316">
    <property type="entry name" value="Pili_assmbl_chap_C_dom_sf"/>
</dbReference>
<name>A0A6D0V5F8_ECOLX</name>
<evidence type="ECO:0000259" key="7">
    <source>
        <dbReference type="Pfam" id="PF00345"/>
    </source>
</evidence>
<dbReference type="SUPFAM" id="SSF49584">
    <property type="entry name" value="Periplasmic chaperone C-domain"/>
    <property type="match status" value="1"/>
</dbReference>
<dbReference type="RefSeq" id="WP_130091587.1">
    <property type="nucleotide sequence ID" value="NZ_RCYD01000029.1"/>
</dbReference>
<keyword evidence="3" id="KW-0732">Signal</keyword>
<gene>
    <name evidence="9" type="ORF">GUC01_22565</name>
</gene>
<evidence type="ECO:0000256" key="4">
    <source>
        <dbReference type="ARBA" id="ARBA00022764"/>
    </source>
</evidence>
<dbReference type="PRINTS" id="PR00969">
    <property type="entry name" value="CHAPERONPILI"/>
</dbReference>
<keyword evidence="5" id="KW-0143">Chaperone</keyword>
<dbReference type="InterPro" id="IPR013783">
    <property type="entry name" value="Ig-like_fold"/>
</dbReference>
<dbReference type="InterPro" id="IPR050643">
    <property type="entry name" value="Periplasmic_pilus_chap"/>
</dbReference>
<evidence type="ECO:0000256" key="1">
    <source>
        <dbReference type="ARBA" id="ARBA00004418"/>
    </source>
</evidence>
<feature type="domain" description="Pili assembly chaperone C-terminal" evidence="8">
    <location>
        <begin position="189"/>
        <end position="244"/>
    </location>
</feature>
<dbReference type="InterPro" id="IPR001829">
    <property type="entry name" value="Pili_assmbl_chaperone_bac"/>
</dbReference>
<evidence type="ECO:0000313" key="9">
    <source>
        <dbReference type="EMBL" id="NAG21772.1"/>
    </source>
</evidence>
<keyword evidence="4" id="KW-0574">Periplasm</keyword>
<comment type="similarity">
    <text evidence="2">Belongs to the periplasmic pilus chaperone family.</text>
</comment>
<dbReference type="Pfam" id="PF00345">
    <property type="entry name" value="PapD_N"/>
    <property type="match status" value="1"/>
</dbReference>
<evidence type="ECO:0000256" key="2">
    <source>
        <dbReference type="ARBA" id="ARBA00007399"/>
    </source>
</evidence>
<dbReference type="GO" id="GO:0030288">
    <property type="term" value="C:outer membrane-bounded periplasmic space"/>
    <property type="evidence" value="ECO:0007669"/>
    <property type="project" value="InterPro"/>
</dbReference>
<dbReference type="EMBL" id="WXKQ01000026">
    <property type="protein sequence ID" value="NAG21772.1"/>
    <property type="molecule type" value="Genomic_DNA"/>
</dbReference>
<dbReference type="AlphaFoldDB" id="A0A6D0V5F8"/>
<evidence type="ECO:0000313" key="10">
    <source>
        <dbReference type="Proteomes" id="UP000475070"/>
    </source>
</evidence>
<dbReference type="InterPro" id="IPR008962">
    <property type="entry name" value="PapD-like_sf"/>
</dbReference>
<sequence>MKMRGLTILTGILTGFLSAGVMAVEAGPEMESTTRTFSLNLDSTRVIYAPDSKGATLGIVNEHDYPILVQSEALMEDKKSRAPFIVTPPLFRLDGKQSSRLRIVRTGGNFPSERETLQWLCVKGVPPKEGDKWAEEEGGKAGNKLSLQVQLSINNCIKIFVRPSAVKGQPDDVAGKLEWQRAGNKLKGTNPTPFYMNLSELSVGGKRVDDSQYIAPFSSHEYTLPAGASGKVYWKVITDYGGTSKKFEAELKSG</sequence>
<evidence type="ECO:0000256" key="5">
    <source>
        <dbReference type="ARBA" id="ARBA00023186"/>
    </source>
</evidence>
<keyword evidence="6" id="KW-0393">Immunoglobulin domain</keyword>
<evidence type="ECO:0000256" key="3">
    <source>
        <dbReference type="ARBA" id="ARBA00022729"/>
    </source>
</evidence>
<evidence type="ECO:0000259" key="8">
    <source>
        <dbReference type="Pfam" id="PF02753"/>
    </source>
</evidence>
<accession>A0A6D0V5F8</accession>
<protein>
    <submittedName>
        <fullName evidence="9">Fimbria/pilus periplasmic chaperone</fullName>
    </submittedName>
</protein>
<feature type="domain" description="Pili assembly chaperone N-terminal" evidence="7">
    <location>
        <begin position="39"/>
        <end position="166"/>
    </location>
</feature>
<dbReference type="InterPro" id="IPR016147">
    <property type="entry name" value="Pili_assmbl_chaperone_N"/>
</dbReference>
<dbReference type="Proteomes" id="UP000475070">
    <property type="component" value="Unassembled WGS sequence"/>
</dbReference>
<dbReference type="PANTHER" id="PTHR30251:SF9">
    <property type="entry name" value="CHAPERONE PROTEIN CAF1M"/>
    <property type="match status" value="1"/>
</dbReference>
<organism evidence="9 10">
    <name type="scientific">Escherichia coli</name>
    <dbReference type="NCBI Taxonomy" id="562"/>
    <lineage>
        <taxon>Bacteria</taxon>
        <taxon>Pseudomonadati</taxon>
        <taxon>Pseudomonadota</taxon>
        <taxon>Gammaproteobacteria</taxon>
        <taxon>Enterobacterales</taxon>
        <taxon>Enterobacteriaceae</taxon>
        <taxon>Escherichia</taxon>
    </lineage>
</organism>
<proteinExistence type="inferred from homology"/>
<dbReference type="GO" id="GO:0071555">
    <property type="term" value="P:cell wall organization"/>
    <property type="evidence" value="ECO:0007669"/>
    <property type="project" value="InterPro"/>
</dbReference>
<dbReference type="SUPFAM" id="SSF49354">
    <property type="entry name" value="PapD-like"/>
    <property type="match status" value="1"/>
</dbReference>
<dbReference type="InterPro" id="IPR016148">
    <property type="entry name" value="Pili_assmbl_chaperone_C"/>
</dbReference>
<comment type="caution">
    <text evidence="9">The sequence shown here is derived from an EMBL/GenBank/DDBJ whole genome shotgun (WGS) entry which is preliminary data.</text>
</comment>